<proteinExistence type="predicted"/>
<sequence>KKTNRSIHAGVDGMRYLKTFKSKGAPISLPKHSYWFDFWAFVVFDFMLFLVVYFLVP</sequence>
<reference evidence="2" key="3">
    <citation type="submission" date="2025-09" db="UniProtKB">
        <authorList>
            <consortium name="Ensembl"/>
        </authorList>
    </citation>
    <scope>IDENTIFICATION</scope>
</reference>
<dbReference type="Pfam" id="PF17696">
    <property type="entry name" value="ALN"/>
    <property type="match status" value="1"/>
</dbReference>
<dbReference type="AlphaFoldDB" id="A0A669CIL3"/>
<keyword evidence="3" id="KW-1185">Reference proteome</keyword>
<name>A0A669CIL3_ORENI</name>
<dbReference type="Ensembl" id="ENSONIT00000087826.1">
    <property type="protein sequence ID" value="ENSONIP00000047739.1"/>
    <property type="gene ID" value="ENSONIG00000039965.1"/>
</dbReference>
<organism evidence="2 3">
    <name type="scientific">Oreochromis niloticus</name>
    <name type="common">Nile tilapia</name>
    <name type="synonym">Tilapia nilotica</name>
    <dbReference type="NCBI Taxonomy" id="8128"/>
    <lineage>
        <taxon>Eukaryota</taxon>
        <taxon>Metazoa</taxon>
        <taxon>Chordata</taxon>
        <taxon>Craniata</taxon>
        <taxon>Vertebrata</taxon>
        <taxon>Euteleostomi</taxon>
        <taxon>Actinopterygii</taxon>
        <taxon>Neopterygii</taxon>
        <taxon>Teleostei</taxon>
        <taxon>Neoteleostei</taxon>
        <taxon>Acanthomorphata</taxon>
        <taxon>Ovalentaria</taxon>
        <taxon>Cichlomorphae</taxon>
        <taxon>Cichliformes</taxon>
        <taxon>Cichlidae</taxon>
        <taxon>African cichlids</taxon>
        <taxon>Pseudocrenilabrinae</taxon>
        <taxon>Oreochromini</taxon>
        <taxon>Oreochromis</taxon>
    </lineage>
</organism>
<evidence type="ECO:0000313" key="2">
    <source>
        <dbReference type="Ensembl" id="ENSONIP00000047739.1"/>
    </source>
</evidence>
<keyword evidence="1" id="KW-0812">Transmembrane</keyword>
<reference evidence="3" key="1">
    <citation type="submission" date="2012-01" db="EMBL/GenBank/DDBJ databases">
        <title>The Genome Sequence of Oreochromis niloticus (Nile Tilapia).</title>
        <authorList>
            <consortium name="Broad Institute Genome Assembly Team"/>
            <consortium name="Broad Institute Sequencing Platform"/>
            <person name="Di Palma F."/>
            <person name="Johnson J."/>
            <person name="Lander E.S."/>
            <person name="Lindblad-Toh K."/>
        </authorList>
    </citation>
    <scope>NUCLEOTIDE SEQUENCE [LARGE SCALE GENOMIC DNA]</scope>
</reference>
<dbReference type="OMA" id="HSYWVDL"/>
<keyword evidence="1" id="KW-0472">Membrane</keyword>
<keyword evidence="1" id="KW-1133">Transmembrane helix</keyword>
<dbReference type="InterPro" id="IPR038780">
    <property type="entry name" value="ALN"/>
</dbReference>
<dbReference type="Proteomes" id="UP000005207">
    <property type="component" value="Linkage group LG17"/>
</dbReference>
<reference evidence="2" key="2">
    <citation type="submission" date="2025-08" db="UniProtKB">
        <authorList>
            <consortium name="Ensembl"/>
        </authorList>
    </citation>
    <scope>IDENTIFICATION</scope>
</reference>
<dbReference type="InParanoid" id="A0A669CIL3"/>
<accession>A0A669CIL3</accession>
<evidence type="ECO:0000313" key="3">
    <source>
        <dbReference type="Proteomes" id="UP000005207"/>
    </source>
</evidence>
<feature type="transmembrane region" description="Helical" evidence="1">
    <location>
        <begin position="38"/>
        <end position="56"/>
    </location>
</feature>
<evidence type="ECO:0000256" key="1">
    <source>
        <dbReference type="SAM" id="Phobius"/>
    </source>
</evidence>
<protein>
    <submittedName>
        <fullName evidence="2">Uncharacterized protein</fullName>
    </submittedName>
</protein>
<dbReference type="GeneTree" id="ENSGT01150000287020"/>